<keyword evidence="1" id="KW-0732">Signal</keyword>
<dbReference type="AlphaFoldDB" id="A0A4U1CDH0"/>
<organism evidence="2 3">
    <name type="scientific">Pedobacter cryotolerans</name>
    <dbReference type="NCBI Taxonomy" id="2571270"/>
    <lineage>
        <taxon>Bacteria</taxon>
        <taxon>Pseudomonadati</taxon>
        <taxon>Bacteroidota</taxon>
        <taxon>Sphingobacteriia</taxon>
        <taxon>Sphingobacteriales</taxon>
        <taxon>Sphingobacteriaceae</taxon>
        <taxon>Pedobacter</taxon>
    </lineage>
</organism>
<feature type="signal peptide" evidence="1">
    <location>
        <begin position="1"/>
        <end position="22"/>
    </location>
</feature>
<dbReference type="Proteomes" id="UP000310477">
    <property type="component" value="Unassembled WGS sequence"/>
</dbReference>
<keyword evidence="3" id="KW-1185">Reference proteome</keyword>
<accession>A0A4U1CDH0</accession>
<protein>
    <recommendedName>
        <fullName evidence="4">TonB C-terminal domain-containing protein</fullName>
    </recommendedName>
</protein>
<dbReference type="Gene3D" id="3.30.1150.10">
    <property type="match status" value="1"/>
</dbReference>
<comment type="caution">
    <text evidence="2">The sequence shown here is derived from an EMBL/GenBank/DDBJ whole genome shotgun (WGS) entry which is preliminary data.</text>
</comment>
<dbReference type="RefSeq" id="WP_136873831.1">
    <property type="nucleotide sequence ID" value="NZ_SWBO01000001.1"/>
</dbReference>
<evidence type="ECO:0000256" key="1">
    <source>
        <dbReference type="SAM" id="SignalP"/>
    </source>
</evidence>
<dbReference type="OrthoDB" id="1040521at2"/>
<name>A0A4U1CDH0_9SPHI</name>
<feature type="chain" id="PRO_5020910130" description="TonB C-terminal domain-containing protein" evidence="1">
    <location>
        <begin position="23"/>
        <end position="143"/>
    </location>
</feature>
<reference evidence="2 3" key="1">
    <citation type="submission" date="2019-04" db="EMBL/GenBank/DDBJ databases">
        <title>Pedobacter sp. AR-2-6 sp. nov., isolated from Arctic soil.</title>
        <authorList>
            <person name="Dahal R.H."/>
            <person name="Kim D.-U."/>
        </authorList>
    </citation>
    <scope>NUCLEOTIDE SEQUENCE [LARGE SCALE GENOMIC DNA]</scope>
    <source>
        <strain evidence="2 3">AR-2-6</strain>
    </source>
</reference>
<evidence type="ECO:0000313" key="3">
    <source>
        <dbReference type="Proteomes" id="UP000310477"/>
    </source>
</evidence>
<evidence type="ECO:0008006" key="4">
    <source>
        <dbReference type="Google" id="ProtNLM"/>
    </source>
</evidence>
<proteinExistence type="predicted"/>
<dbReference type="EMBL" id="SWBO01000001">
    <property type="protein sequence ID" value="TKC03327.1"/>
    <property type="molecule type" value="Genomic_DNA"/>
</dbReference>
<gene>
    <name evidence="2" type="ORF">FA045_01805</name>
</gene>
<sequence length="143" mass="15698">MKKLIFPAIFAVILLSSFVTSVATTSLNNDLEKFYMHMGRNIKYPSTASAKKLQGNTQILFSVNDGKLEGLKIENELGGTCDVEVINQILAFNDYKSLKNGKYALKVTFKLEGANTEAKNLNIETPTNYAPLALTIVGYAGKK</sequence>
<evidence type="ECO:0000313" key="2">
    <source>
        <dbReference type="EMBL" id="TKC03327.1"/>
    </source>
</evidence>